<feature type="transmembrane region" description="Helical" evidence="2">
    <location>
        <begin position="83"/>
        <end position="102"/>
    </location>
</feature>
<dbReference type="InterPro" id="IPR037185">
    <property type="entry name" value="EmrE-like"/>
</dbReference>
<sequence>MIGDWVINFMFPHYYLFPIPTKRLSQQTLRGCWKVTLTLTHPTFTESMTWLYFSLAAATFESLRDVFSKVVTNKGNQPLDEYLVAWALRAFTLIIYIPWLLLSPNPIPTIGKDFWWALLADATLSTIGGILYMRALRFGDISLTIPLMGFSPLFLAIASPLILNEFPAKSQLIGILLICFGAYFLNIKPKENNYLAPLKSLMTTQSSQLMLIVAFLWALTTSFDKIGATNSSPLFFSASLYFCTAIMTLPIVILCSPNWFSKLKSNFYKLVLLGSLKALDMWCHVMAIASTVAANSVAVKQSSLLMTVGYGYFLFHEKNIKHRFLGCIIIIVGVCVLSIF</sequence>
<feature type="transmembrane region" description="Helical" evidence="2">
    <location>
        <begin position="114"/>
        <end position="133"/>
    </location>
</feature>
<reference evidence="4 5" key="1">
    <citation type="submission" date="2023-01" db="EMBL/GenBank/DDBJ databases">
        <title>Genomes from the Australian National Cyanobacteria Reference Collection.</title>
        <authorList>
            <person name="Willis A."/>
            <person name="Lee E.M.F."/>
        </authorList>
    </citation>
    <scope>NUCLEOTIDE SEQUENCE [LARGE SCALE GENOMIC DNA]</scope>
    <source>
        <strain evidence="4 5">CS-549</strain>
    </source>
</reference>
<dbReference type="SUPFAM" id="SSF103481">
    <property type="entry name" value="Multidrug resistance efflux transporter EmrE"/>
    <property type="match status" value="2"/>
</dbReference>
<evidence type="ECO:0000256" key="2">
    <source>
        <dbReference type="SAM" id="Phobius"/>
    </source>
</evidence>
<protein>
    <submittedName>
        <fullName evidence="4">EamA family transporter</fullName>
    </submittedName>
</protein>
<keyword evidence="2" id="KW-1133">Transmembrane helix</keyword>
<dbReference type="Gene3D" id="1.10.3730.20">
    <property type="match status" value="1"/>
</dbReference>
<evidence type="ECO:0000313" key="4">
    <source>
        <dbReference type="EMBL" id="MDB9444463.1"/>
    </source>
</evidence>
<gene>
    <name evidence="4" type="ORF">PN497_24375</name>
</gene>
<keyword evidence="2" id="KW-0812">Transmembrane</keyword>
<dbReference type="EMBL" id="JAQMTI010000318">
    <property type="protein sequence ID" value="MDB9444463.1"/>
    <property type="molecule type" value="Genomic_DNA"/>
</dbReference>
<comment type="caution">
    <text evidence="4">The sequence shown here is derived from an EMBL/GenBank/DDBJ whole genome shotgun (WGS) entry which is preliminary data.</text>
</comment>
<dbReference type="Proteomes" id="UP001211711">
    <property type="component" value="Unassembled WGS sequence"/>
</dbReference>
<feature type="transmembrane region" description="Helical" evidence="2">
    <location>
        <begin position="169"/>
        <end position="187"/>
    </location>
</feature>
<keyword evidence="2" id="KW-0472">Membrane</keyword>
<organism evidence="4 5">
    <name type="scientific">Sphaerospermopsis kisseleviana CS-549</name>
    <dbReference type="NCBI Taxonomy" id="3021783"/>
    <lineage>
        <taxon>Bacteria</taxon>
        <taxon>Bacillati</taxon>
        <taxon>Cyanobacteriota</taxon>
        <taxon>Cyanophyceae</taxon>
        <taxon>Nostocales</taxon>
        <taxon>Aphanizomenonaceae</taxon>
        <taxon>Sphaerospermopsis</taxon>
        <taxon>Sphaerospermopsis kisseleviana</taxon>
    </lineage>
</organism>
<evidence type="ECO:0000256" key="1">
    <source>
        <dbReference type="ARBA" id="ARBA00007362"/>
    </source>
</evidence>
<dbReference type="RefSeq" id="WP_096572003.1">
    <property type="nucleotide sequence ID" value="NZ_JAQMTI010000318.1"/>
</dbReference>
<keyword evidence="5" id="KW-1185">Reference proteome</keyword>
<feature type="domain" description="EamA" evidence="3">
    <location>
        <begin position="209"/>
        <end position="338"/>
    </location>
</feature>
<feature type="transmembrane region" description="Helical" evidence="2">
    <location>
        <begin position="145"/>
        <end position="163"/>
    </location>
</feature>
<dbReference type="PANTHER" id="PTHR22911:SF137">
    <property type="entry name" value="SOLUTE CARRIER FAMILY 35 MEMBER G2-RELATED"/>
    <property type="match status" value="1"/>
</dbReference>
<accession>A0ABT4ZYG4</accession>
<feature type="transmembrane region" description="Helical" evidence="2">
    <location>
        <begin position="234"/>
        <end position="255"/>
    </location>
</feature>
<comment type="similarity">
    <text evidence="1">Belongs to the EamA transporter family.</text>
</comment>
<proteinExistence type="inferred from homology"/>
<feature type="domain" description="EamA" evidence="3">
    <location>
        <begin position="49"/>
        <end position="186"/>
    </location>
</feature>
<evidence type="ECO:0000313" key="5">
    <source>
        <dbReference type="Proteomes" id="UP001211711"/>
    </source>
</evidence>
<feature type="transmembrane region" description="Helical" evidence="2">
    <location>
        <begin position="208"/>
        <end position="228"/>
    </location>
</feature>
<dbReference type="Pfam" id="PF00892">
    <property type="entry name" value="EamA"/>
    <property type="match status" value="2"/>
</dbReference>
<feature type="transmembrane region" description="Helical" evidence="2">
    <location>
        <begin position="322"/>
        <end position="339"/>
    </location>
</feature>
<dbReference type="PANTHER" id="PTHR22911">
    <property type="entry name" value="ACYL-MALONYL CONDENSING ENZYME-RELATED"/>
    <property type="match status" value="1"/>
</dbReference>
<evidence type="ECO:0000259" key="3">
    <source>
        <dbReference type="Pfam" id="PF00892"/>
    </source>
</evidence>
<dbReference type="InterPro" id="IPR000620">
    <property type="entry name" value="EamA_dom"/>
</dbReference>
<name>A0ABT4ZYG4_9CYAN</name>